<evidence type="ECO:0000313" key="2">
    <source>
        <dbReference type="Proteomes" id="UP001595704"/>
    </source>
</evidence>
<gene>
    <name evidence="1" type="ORF">ACFONL_23285</name>
</gene>
<organism evidence="1 2">
    <name type="scientific">Camelimonas fluminis</name>
    <dbReference type="NCBI Taxonomy" id="1576911"/>
    <lineage>
        <taxon>Bacteria</taxon>
        <taxon>Pseudomonadati</taxon>
        <taxon>Pseudomonadota</taxon>
        <taxon>Alphaproteobacteria</taxon>
        <taxon>Hyphomicrobiales</taxon>
        <taxon>Chelatococcaceae</taxon>
        <taxon>Camelimonas</taxon>
    </lineage>
</organism>
<accession>A0ABV7UND5</accession>
<protein>
    <submittedName>
        <fullName evidence="1">Uncharacterized protein</fullName>
    </submittedName>
</protein>
<comment type="caution">
    <text evidence="1">The sequence shown here is derived from an EMBL/GenBank/DDBJ whole genome shotgun (WGS) entry which is preliminary data.</text>
</comment>
<proteinExistence type="predicted"/>
<keyword evidence="2" id="KW-1185">Reference proteome</keyword>
<dbReference type="EMBL" id="JBHRYC010000143">
    <property type="protein sequence ID" value="MFC3640257.1"/>
    <property type="molecule type" value="Genomic_DNA"/>
</dbReference>
<name>A0ABV7UND5_9HYPH</name>
<evidence type="ECO:0000313" key="1">
    <source>
        <dbReference type="EMBL" id="MFC3640257.1"/>
    </source>
</evidence>
<sequence length="119" mass="12876">MSMAWVRKYYGVPARRGGRVEYTGGWKDKAKSTLGTIRSASGGRLNIQLDGEKHASPFHPTYELRYLAAAAIRADQREIDAIACEVHAATLMGRNKGTPWSAAHECAAAIRAMGDKGNG</sequence>
<reference evidence="2" key="1">
    <citation type="journal article" date="2019" name="Int. J. Syst. Evol. Microbiol.">
        <title>The Global Catalogue of Microorganisms (GCM) 10K type strain sequencing project: providing services to taxonomists for standard genome sequencing and annotation.</title>
        <authorList>
            <consortium name="The Broad Institute Genomics Platform"/>
            <consortium name="The Broad Institute Genome Sequencing Center for Infectious Disease"/>
            <person name="Wu L."/>
            <person name="Ma J."/>
        </authorList>
    </citation>
    <scope>NUCLEOTIDE SEQUENCE [LARGE SCALE GENOMIC DNA]</scope>
    <source>
        <strain evidence="2">KCTC 42282</strain>
    </source>
</reference>
<dbReference type="RefSeq" id="WP_210319964.1">
    <property type="nucleotide sequence ID" value="NZ_BNCG01000114.1"/>
</dbReference>
<dbReference type="Proteomes" id="UP001595704">
    <property type="component" value="Unassembled WGS sequence"/>
</dbReference>